<evidence type="ECO:0000313" key="1">
    <source>
        <dbReference type="EMBL" id="TBN14464.1"/>
    </source>
</evidence>
<proteinExistence type="predicted"/>
<dbReference type="RefSeq" id="WP_130937585.1">
    <property type="nucleotide sequence ID" value="NZ_BMEE01000002.1"/>
</dbReference>
<sequence length="146" mass="15866">MSTSILSVTTPPGQPINQNLISITNLNSQIEFDYNSSSLKPLAPLVQVSFSPEGNLQVSAVVFVASSETPNLSAVNQESVISDSGETQLDFFIIYDAPEQSYQTFNAYRVDFVVENPPSDLVQIETFLWDSDPVTSRGTVTGVQGK</sequence>
<keyword evidence="2" id="KW-1185">Reference proteome</keyword>
<name>A0A4Q9FLE4_9FLAO</name>
<reference evidence="1 2" key="1">
    <citation type="journal article" date="2015" name="Int. J. Syst. Evol. Microbiol.">
        <title>Hyunsoonleella pacifica sp. nov., isolated from seawater of South Pacific Gyre.</title>
        <authorList>
            <person name="Gao X."/>
            <person name="Zhang Z."/>
            <person name="Dai X."/>
            <person name="Zhang X.H."/>
        </authorList>
    </citation>
    <scope>NUCLEOTIDE SEQUENCE [LARGE SCALE GENOMIC DNA]</scope>
    <source>
        <strain evidence="1 2">SW033</strain>
    </source>
</reference>
<comment type="caution">
    <text evidence="1">The sequence shown here is derived from an EMBL/GenBank/DDBJ whole genome shotgun (WGS) entry which is preliminary data.</text>
</comment>
<evidence type="ECO:0000313" key="2">
    <source>
        <dbReference type="Proteomes" id="UP000292372"/>
    </source>
</evidence>
<gene>
    <name evidence="1" type="ORF">EYD46_12895</name>
</gene>
<dbReference type="Proteomes" id="UP000292372">
    <property type="component" value="Unassembled WGS sequence"/>
</dbReference>
<dbReference type="AlphaFoldDB" id="A0A4Q9FLE4"/>
<dbReference type="OrthoDB" id="1261979at2"/>
<accession>A0A4Q9FLE4</accession>
<dbReference type="EMBL" id="SIRS01000005">
    <property type="protein sequence ID" value="TBN14464.1"/>
    <property type="molecule type" value="Genomic_DNA"/>
</dbReference>
<protein>
    <submittedName>
        <fullName evidence="1">Uncharacterized protein</fullName>
    </submittedName>
</protein>
<organism evidence="1 2">
    <name type="scientific">Hyunsoonleella pacifica</name>
    <dbReference type="NCBI Taxonomy" id="1080224"/>
    <lineage>
        <taxon>Bacteria</taxon>
        <taxon>Pseudomonadati</taxon>
        <taxon>Bacteroidota</taxon>
        <taxon>Flavobacteriia</taxon>
        <taxon>Flavobacteriales</taxon>
        <taxon>Flavobacteriaceae</taxon>
    </lineage>
</organism>